<feature type="region of interest" description="Disordered" evidence="1">
    <location>
        <begin position="100"/>
        <end position="156"/>
    </location>
</feature>
<gene>
    <name evidence="2" type="ORF">SCLAV_2328</name>
</gene>
<feature type="compositionally biased region" description="Low complexity" evidence="1">
    <location>
        <begin position="15"/>
        <end position="35"/>
    </location>
</feature>
<evidence type="ECO:0008006" key="4">
    <source>
        <dbReference type="Google" id="ProtNLM"/>
    </source>
</evidence>
<feature type="compositionally biased region" description="Pro residues" evidence="1">
    <location>
        <begin position="1"/>
        <end position="14"/>
    </location>
</feature>
<proteinExistence type="predicted"/>
<evidence type="ECO:0000313" key="3">
    <source>
        <dbReference type="Proteomes" id="UP000002357"/>
    </source>
</evidence>
<feature type="region of interest" description="Disordered" evidence="1">
    <location>
        <begin position="1"/>
        <end position="47"/>
    </location>
</feature>
<keyword evidence="3" id="KW-1185">Reference proteome</keyword>
<feature type="compositionally biased region" description="Basic and acidic residues" evidence="1">
    <location>
        <begin position="107"/>
        <end position="116"/>
    </location>
</feature>
<dbReference type="STRING" id="1901.BB341_16760"/>
<protein>
    <recommendedName>
        <fullName evidence="4">Flp pilus assembly protein RcpC/CpaB domain-containing protein</fullName>
    </recommendedName>
</protein>
<dbReference type="EMBL" id="CM000913">
    <property type="protein sequence ID" value="EFG07401.1"/>
    <property type="molecule type" value="Genomic_DNA"/>
</dbReference>
<feature type="compositionally biased region" description="Low complexity" evidence="1">
    <location>
        <begin position="117"/>
        <end position="140"/>
    </location>
</feature>
<dbReference type="AlphaFoldDB" id="E2Q7J5"/>
<reference evidence="2 3" key="1">
    <citation type="journal article" date="2010" name="Genome Biol. Evol.">
        <title>The sequence of a 1.8-mb bacterial linear plasmid reveals a rich evolutionary reservoir of secondary metabolic pathways.</title>
        <authorList>
            <person name="Medema M.H."/>
            <person name="Trefzer A."/>
            <person name="Kovalchuk A."/>
            <person name="van den Berg M."/>
            <person name="Mueller U."/>
            <person name="Heijne W."/>
            <person name="Wu L."/>
            <person name="Alam M.T."/>
            <person name="Ronning C.M."/>
            <person name="Nierman W.C."/>
            <person name="Bovenberg R.A.L."/>
            <person name="Breitling R."/>
            <person name="Takano E."/>
        </authorList>
    </citation>
    <scope>NUCLEOTIDE SEQUENCE [LARGE SCALE GENOMIC DNA]</scope>
    <source>
        <strain evidence="3">ATCC 27064 / DSM 738 / JCM 4710 / NBRC 13307 / NCIMB 12785 / NRRL 3585 / VKM Ac-602</strain>
    </source>
</reference>
<accession>E2Q7J5</accession>
<sequence length="252" mass="24999">MTSPSSPFPAPSSGPSPSHSSSASSAPSASPSLAPDGTAVPHRCRPVGVRGPAGPLVLEPLGVPHFRPVRTRRGAHRLRRAVRRRRRTLAAGIALTAAALAASAPRAPEDRGDGGTRRAAGADDGVVPPGGTADPGPATDTGHRPGGAIGRAQRPVGAGPVTVPVRIADAETVRLLRPGDRVDVVAAPDVTDGPDGPPDALVVASCVRVAEVPRPVVTSEGGGALVVLSVPRGAAPALAVASATLRLAVAVC</sequence>
<evidence type="ECO:0000256" key="1">
    <source>
        <dbReference type="SAM" id="MobiDB-lite"/>
    </source>
</evidence>
<evidence type="ECO:0000313" key="2">
    <source>
        <dbReference type="EMBL" id="EFG07401.1"/>
    </source>
</evidence>
<dbReference type="Proteomes" id="UP000002357">
    <property type="component" value="Chromosome"/>
</dbReference>
<name>E2Q7J5_STRCL</name>
<organism evidence="2 3">
    <name type="scientific">Streptomyces clavuligerus</name>
    <dbReference type="NCBI Taxonomy" id="1901"/>
    <lineage>
        <taxon>Bacteria</taxon>
        <taxon>Bacillati</taxon>
        <taxon>Actinomycetota</taxon>
        <taxon>Actinomycetes</taxon>
        <taxon>Kitasatosporales</taxon>
        <taxon>Streptomycetaceae</taxon>
        <taxon>Streptomyces</taxon>
    </lineage>
</organism>